<feature type="chain" id="PRO_5045957040" evidence="1">
    <location>
        <begin position="20"/>
        <end position="113"/>
    </location>
</feature>
<sequence>MRTMLMQPTAAALCAVCLAAPLAVPDGSSLGSARGHELSASAAAVKLAAAVSASSTALPANPTLLEVLGLPIQTINNIVAEGTTGALALLSMCRSSRLSTPTSRSAAPLPCSW</sequence>
<keyword evidence="3" id="KW-1185">Reference proteome</keyword>
<reference evidence="2 3" key="1">
    <citation type="journal article" date="2022" name="BMC Genomics">
        <title>Comparative genome analysis of mycobacteria focusing on tRNA and non-coding RNA.</title>
        <authorList>
            <person name="Behra P.R.K."/>
            <person name="Pettersson B.M.F."/>
            <person name="Ramesh M."/>
            <person name="Das S."/>
            <person name="Dasgupta S."/>
            <person name="Kirsebom L.A."/>
        </authorList>
    </citation>
    <scope>NUCLEOTIDE SEQUENCE [LARGE SCALE GENOMIC DNA]</scope>
    <source>
        <strain evidence="2 3">DSM 44078</strain>
    </source>
</reference>
<protein>
    <submittedName>
        <fullName evidence="2">Uncharacterized protein</fullName>
    </submittedName>
</protein>
<organism evidence="2 3">
    <name type="scientific">Mycolicibacterium komossense</name>
    <dbReference type="NCBI Taxonomy" id="1779"/>
    <lineage>
        <taxon>Bacteria</taxon>
        <taxon>Bacillati</taxon>
        <taxon>Actinomycetota</taxon>
        <taxon>Actinomycetes</taxon>
        <taxon>Mycobacteriales</taxon>
        <taxon>Mycobacteriaceae</taxon>
        <taxon>Mycolicibacterium</taxon>
    </lineage>
</organism>
<name>A0ABT3CLZ2_9MYCO</name>
<dbReference type="EMBL" id="JACKTY010000050">
    <property type="protein sequence ID" value="MCV7230499.1"/>
    <property type="molecule type" value="Genomic_DNA"/>
</dbReference>
<dbReference type="RefSeq" id="WP_264071777.1">
    <property type="nucleotide sequence ID" value="NZ_JACKTY010000050.1"/>
</dbReference>
<proteinExistence type="predicted"/>
<accession>A0ABT3CLZ2</accession>
<evidence type="ECO:0000313" key="3">
    <source>
        <dbReference type="Proteomes" id="UP001526201"/>
    </source>
</evidence>
<evidence type="ECO:0000313" key="2">
    <source>
        <dbReference type="EMBL" id="MCV7230499.1"/>
    </source>
</evidence>
<dbReference type="Proteomes" id="UP001526201">
    <property type="component" value="Unassembled WGS sequence"/>
</dbReference>
<comment type="caution">
    <text evidence="2">The sequence shown here is derived from an EMBL/GenBank/DDBJ whole genome shotgun (WGS) entry which is preliminary data.</text>
</comment>
<keyword evidence="1" id="KW-0732">Signal</keyword>
<feature type="signal peptide" evidence="1">
    <location>
        <begin position="1"/>
        <end position="19"/>
    </location>
</feature>
<gene>
    <name evidence="2" type="ORF">H7J73_31275</name>
</gene>
<evidence type="ECO:0000256" key="1">
    <source>
        <dbReference type="SAM" id="SignalP"/>
    </source>
</evidence>